<proteinExistence type="predicted"/>
<keyword evidence="1" id="KW-0812">Transmembrane</keyword>
<name>A0A6M5Z005_9BACT</name>
<keyword evidence="1" id="KW-0472">Membrane</keyword>
<keyword evidence="4" id="KW-1185">Reference proteome</keyword>
<keyword evidence="1" id="KW-1133">Transmembrane helix</keyword>
<feature type="signal peptide" evidence="2">
    <location>
        <begin position="1"/>
        <end position="18"/>
    </location>
</feature>
<feature type="transmembrane region" description="Helical" evidence="1">
    <location>
        <begin position="362"/>
        <end position="381"/>
    </location>
</feature>
<evidence type="ECO:0000256" key="2">
    <source>
        <dbReference type="SAM" id="SignalP"/>
    </source>
</evidence>
<protein>
    <submittedName>
        <fullName evidence="3">Uncharacterized protein</fullName>
    </submittedName>
</protein>
<dbReference type="RefSeq" id="WP_171474634.1">
    <property type="nucleotide sequence ID" value="NZ_CP053452.2"/>
</dbReference>
<feature type="transmembrane region" description="Helical" evidence="1">
    <location>
        <begin position="273"/>
        <end position="291"/>
    </location>
</feature>
<feature type="transmembrane region" description="Helical" evidence="1">
    <location>
        <begin position="103"/>
        <end position="123"/>
    </location>
</feature>
<organism evidence="3 4">
    <name type="scientific">Frigoriglobus tundricola</name>
    <dbReference type="NCBI Taxonomy" id="2774151"/>
    <lineage>
        <taxon>Bacteria</taxon>
        <taxon>Pseudomonadati</taxon>
        <taxon>Planctomycetota</taxon>
        <taxon>Planctomycetia</taxon>
        <taxon>Gemmatales</taxon>
        <taxon>Gemmataceae</taxon>
        <taxon>Frigoriglobus</taxon>
    </lineage>
</organism>
<keyword evidence="2" id="KW-0732">Signal</keyword>
<feature type="transmembrane region" description="Helical" evidence="1">
    <location>
        <begin position="185"/>
        <end position="210"/>
    </location>
</feature>
<dbReference type="EMBL" id="CP053452">
    <property type="protein sequence ID" value="QJW99717.1"/>
    <property type="molecule type" value="Genomic_DNA"/>
</dbReference>
<feature type="transmembrane region" description="Helical" evidence="1">
    <location>
        <begin position="303"/>
        <end position="321"/>
    </location>
</feature>
<sequence length="425" mass="45756">MRGRLVALFVAVLGAAFANGRPHPEVDCVAAPYTAWSLARAGTFDVGRYPELSPYDQYHVLQVSAGVRVSIRPPGNALTALPFVAPLAAVRERPPSSLAMLQLGKLVGAACVAVAACLFHIVCRRVAPSAAWPATVLFAFGTCLFSVASQALWTHGPAVLWLCTALYLRTGDRPDGAARAIATGLALGLAVLARPTAAFFAAATVAALLLDRRWRASAWITLGGVLPALLLAYYNWHFFGNLTVGGYAADNWTEAPPLWVGLGGLLVAPSRGVFIYSPALILALYGAVRLYRRAEDEPVESVRALLGAWLAAAVASLIFYARWHDWRGGWCFGPRFLCEAMPVACLLFALAYEALRTHTARALACALVASSVAVHVVGVFGHGGHVAWHERHEREDQGRCLFEIEDTQLEAHARSVLRELAKKMR</sequence>
<evidence type="ECO:0000256" key="1">
    <source>
        <dbReference type="SAM" id="Phobius"/>
    </source>
</evidence>
<feature type="transmembrane region" description="Helical" evidence="1">
    <location>
        <begin position="130"/>
        <end position="153"/>
    </location>
</feature>
<accession>A0A6M5Z005</accession>
<dbReference type="KEGG" id="ftj:FTUN_7340"/>
<feature type="transmembrane region" description="Helical" evidence="1">
    <location>
        <begin position="217"/>
        <end position="236"/>
    </location>
</feature>
<feature type="transmembrane region" description="Helical" evidence="1">
    <location>
        <begin position="333"/>
        <end position="355"/>
    </location>
</feature>
<feature type="chain" id="PRO_5026666975" evidence="2">
    <location>
        <begin position="19"/>
        <end position="425"/>
    </location>
</feature>
<gene>
    <name evidence="3" type="ORF">FTUN_7340</name>
</gene>
<evidence type="ECO:0000313" key="4">
    <source>
        <dbReference type="Proteomes" id="UP000503447"/>
    </source>
</evidence>
<dbReference type="Proteomes" id="UP000503447">
    <property type="component" value="Chromosome"/>
</dbReference>
<dbReference type="AlphaFoldDB" id="A0A6M5Z005"/>
<reference evidence="4" key="1">
    <citation type="submission" date="2020-05" db="EMBL/GenBank/DDBJ databases">
        <title>Frigoriglobus tundricola gen. nov., sp. nov., a psychrotolerant cellulolytic planctomycete of the family Gemmataceae with two divergent copies of 16S rRNA gene.</title>
        <authorList>
            <person name="Kulichevskaya I.S."/>
            <person name="Ivanova A.A."/>
            <person name="Naumoff D.G."/>
            <person name="Beletsky A.V."/>
            <person name="Rijpstra W.I.C."/>
            <person name="Sinninghe Damste J.S."/>
            <person name="Mardanov A.V."/>
            <person name="Ravin N.V."/>
            <person name="Dedysh S.N."/>
        </authorList>
    </citation>
    <scope>NUCLEOTIDE SEQUENCE [LARGE SCALE GENOMIC DNA]</scope>
    <source>
        <strain evidence="4">PL17</strain>
    </source>
</reference>
<evidence type="ECO:0000313" key="3">
    <source>
        <dbReference type="EMBL" id="QJW99717.1"/>
    </source>
</evidence>